<dbReference type="SUPFAM" id="SSF53187">
    <property type="entry name" value="Zn-dependent exopeptidases"/>
    <property type="match status" value="1"/>
</dbReference>
<keyword evidence="3" id="KW-0479">Metal-binding</keyword>
<dbReference type="NCBIfam" id="TIGR01879">
    <property type="entry name" value="hydantase"/>
    <property type="match status" value="1"/>
</dbReference>
<keyword evidence="5" id="KW-0464">Manganese</keyword>
<reference evidence="6" key="1">
    <citation type="submission" date="2018-05" db="EMBL/GenBank/DDBJ databases">
        <authorList>
            <person name="Lanie J.A."/>
            <person name="Ng W.-L."/>
            <person name="Kazmierczak K.M."/>
            <person name="Andrzejewski T.M."/>
            <person name="Davidsen T.M."/>
            <person name="Wayne K.J."/>
            <person name="Tettelin H."/>
            <person name="Glass J.I."/>
            <person name="Rusch D."/>
            <person name="Podicherti R."/>
            <person name="Tsui H.-C.T."/>
            <person name="Winkler M.E."/>
        </authorList>
    </citation>
    <scope>NUCLEOTIDE SEQUENCE</scope>
</reference>
<dbReference type="InterPro" id="IPR010158">
    <property type="entry name" value="Amidase_Cbmase"/>
</dbReference>
<comment type="cofactor">
    <cofactor evidence="1">
        <name>Mn(2+)</name>
        <dbReference type="ChEBI" id="CHEBI:29035"/>
    </cofactor>
</comment>
<dbReference type="GO" id="GO:0016813">
    <property type="term" value="F:hydrolase activity, acting on carbon-nitrogen (but not peptide) bonds, in linear amidines"/>
    <property type="evidence" value="ECO:0007669"/>
    <property type="project" value="InterPro"/>
</dbReference>
<gene>
    <name evidence="6" type="ORF">METZ01_LOCUS206294</name>
</gene>
<dbReference type="InterPro" id="IPR036264">
    <property type="entry name" value="Bact_exopeptidase_dim_dom"/>
</dbReference>
<evidence type="ECO:0000256" key="1">
    <source>
        <dbReference type="ARBA" id="ARBA00001936"/>
    </source>
</evidence>
<dbReference type="PIRSF" id="PIRSF001235">
    <property type="entry name" value="Amidase_carbamoylase"/>
    <property type="match status" value="1"/>
</dbReference>
<dbReference type="SUPFAM" id="SSF55031">
    <property type="entry name" value="Bacterial exopeptidase dimerisation domain"/>
    <property type="match status" value="1"/>
</dbReference>
<feature type="non-terminal residue" evidence="6">
    <location>
        <position position="1"/>
    </location>
</feature>
<dbReference type="InterPro" id="IPR002933">
    <property type="entry name" value="Peptidase_M20"/>
</dbReference>
<evidence type="ECO:0000256" key="3">
    <source>
        <dbReference type="ARBA" id="ARBA00022723"/>
    </source>
</evidence>
<sequence length="407" mass="43628">LFDALKNKTHDGIGITRASYGPGEQIARDILADFGQNLGLEIDDDPAGNVYMTLPGKVRSAAPVVIGSHLDSVAQGGNFDGAAGIVSGLVACAGLIKAGVTPARDVRIMGIRAEESAWFGVSYIGSRSALGTLPRGTLDEAKRVDTGQSLADHMADWGCDPSALRAGAIYLPPNSLHAYIEVHIEQGPILEEAQIPVGIVTGIRGNRRLPRARCTGEYSHCGGVPRSHRHDAVIGVAELVNALDELWIEYEANGQDFAFTVGKFFTDSEWHAMTKIAGEVNFSLDMRSLDGEFLEVTVKKVLELTDEIARRRGLKFDLGEFTQAAPGRMDPEIMAEMSEGVSTLGIPSMKLASGASHDAAAFAAAGVPTQMLFIRNANGSHNPAEAMEIDNFMQATRLLAWWLENKT</sequence>
<dbReference type="Pfam" id="PF01546">
    <property type="entry name" value="Peptidase_M20"/>
    <property type="match status" value="1"/>
</dbReference>
<evidence type="ECO:0000313" key="6">
    <source>
        <dbReference type="EMBL" id="SVB53440.1"/>
    </source>
</evidence>
<dbReference type="Gene3D" id="3.30.70.360">
    <property type="match status" value="1"/>
</dbReference>
<dbReference type="GO" id="GO:0046872">
    <property type="term" value="F:metal ion binding"/>
    <property type="evidence" value="ECO:0007669"/>
    <property type="project" value="UniProtKB-KW"/>
</dbReference>
<evidence type="ECO:0000256" key="2">
    <source>
        <dbReference type="ARBA" id="ARBA00011738"/>
    </source>
</evidence>
<organism evidence="6">
    <name type="scientific">marine metagenome</name>
    <dbReference type="NCBI Taxonomy" id="408172"/>
    <lineage>
        <taxon>unclassified sequences</taxon>
        <taxon>metagenomes</taxon>
        <taxon>ecological metagenomes</taxon>
    </lineage>
</organism>
<dbReference type="EMBL" id="UINC01045997">
    <property type="protein sequence ID" value="SVB53440.1"/>
    <property type="molecule type" value="Genomic_DNA"/>
</dbReference>
<proteinExistence type="predicted"/>
<evidence type="ECO:0000256" key="5">
    <source>
        <dbReference type="ARBA" id="ARBA00023211"/>
    </source>
</evidence>
<dbReference type="PANTHER" id="PTHR32494">
    <property type="entry name" value="ALLANTOATE DEIMINASE-RELATED"/>
    <property type="match status" value="1"/>
</dbReference>
<evidence type="ECO:0008006" key="7">
    <source>
        <dbReference type="Google" id="ProtNLM"/>
    </source>
</evidence>
<evidence type="ECO:0000256" key="4">
    <source>
        <dbReference type="ARBA" id="ARBA00022801"/>
    </source>
</evidence>
<dbReference type="Gene3D" id="3.40.630.10">
    <property type="entry name" value="Zn peptidases"/>
    <property type="match status" value="1"/>
</dbReference>
<name>A0A382ERT9_9ZZZZ</name>
<keyword evidence="4" id="KW-0378">Hydrolase</keyword>
<dbReference type="AlphaFoldDB" id="A0A382ERT9"/>
<dbReference type="PANTHER" id="PTHR32494:SF19">
    <property type="entry name" value="ALLANTOATE DEIMINASE-RELATED"/>
    <property type="match status" value="1"/>
</dbReference>
<protein>
    <recommendedName>
        <fullName evidence="7">Peptidase M20 dimerisation domain-containing protein</fullName>
    </recommendedName>
</protein>
<accession>A0A382ERT9</accession>
<comment type="subunit">
    <text evidence="2">Homodimer.</text>
</comment>